<keyword evidence="2" id="KW-0472">Membrane</keyword>
<reference evidence="4" key="1">
    <citation type="submission" date="2017-09" db="EMBL/GenBank/DDBJ databases">
        <title>Brachybacterium sp. VM2412.</title>
        <authorList>
            <person name="Tak E.J."/>
            <person name="Bae J.-W."/>
        </authorList>
    </citation>
    <scope>NUCLEOTIDE SEQUENCE [LARGE SCALE GENOMIC DNA]</scope>
    <source>
        <strain evidence="4">VM2412</strain>
    </source>
</reference>
<dbReference type="EMBL" id="CP023563">
    <property type="protein sequence ID" value="ATG52625.1"/>
    <property type="molecule type" value="Genomic_DNA"/>
</dbReference>
<evidence type="ECO:0008006" key="5">
    <source>
        <dbReference type="Google" id="ProtNLM"/>
    </source>
</evidence>
<dbReference type="AlphaFoldDB" id="A0A291GQV9"/>
<sequence length="174" mass="18371">MRNYSDEVSTKVNRNEVFAGRIFIGLLLALALVIQFVVIPGMASSYAHRYPEVAHLEVPYSTASIAAIVAFELALLSAWMVASTTGHDASDRRWVNAATAAWFSMLLIVAGICVHAGAIANVGGPAMLFGLVLSCGLGIAALVLRPQVLQMLHDRRGSSTGGSDESSTPVRSGD</sequence>
<feature type="region of interest" description="Disordered" evidence="1">
    <location>
        <begin position="155"/>
        <end position="174"/>
    </location>
</feature>
<feature type="transmembrane region" description="Helical" evidence="2">
    <location>
        <begin position="126"/>
        <end position="144"/>
    </location>
</feature>
<dbReference type="KEGG" id="brz:CFK38_14645"/>
<feature type="transmembrane region" description="Helical" evidence="2">
    <location>
        <begin position="94"/>
        <end position="120"/>
    </location>
</feature>
<evidence type="ECO:0000256" key="2">
    <source>
        <dbReference type="SAM" id="Phobius"/>
    </source>
</evidence>
<keyword evidence="2" id="KW-1133">Transmembrane helix</keyword>
<keyword evidence="2" id="KW-0812">Transmembrane</keyword>
<organism evidence="3 4">
    <name type="scientific">Brachybacterium vulturis</name>
    <dbReference type="NCBI Taxonomy" id="2017484"/>
    <lineage>
        <taxon>Bacteria</taxon>
        <taxon>Bacillati</taxon>
        <taxon>Actinomycetota</taxon>
        <taxon>Actinomycetes</taxon>
        <taxon>Micrococcales</taxon>
        <taxon>Dermabacteraceae</taxon>
        <taxon>Brachybacterium</taxon>
    </lineage>
</organism>
<feature type="transmembrane region" description="Helical" evidence="2">
    <location>
        <begin position="63"/>
        <end position="82"/>
    </location>
</feature>
<gene>
    <name evidence="3" type="ORF">CFK38_14645</name>
</gene>
<proteinExistence type="predicted"/>
<dbReference type="Proteomes" id="UP000218165">
    <property type="component" value="Chromosome"/>
</dbReference>
<evidence type="ECO:0000256" key="1">
    <source>
        <dbReference type="SAM" id="MobiDB-lite"/>
    </source>
</evidence>
<protein>
    <recommendedName>
        <fullName evidence="5">DUF2975 domain-containing protein</fullName>
    </recommendedName>
</protein>
<accession>A0A291GQV9</accession>
<keyword evidence="4" id="KW-1185">Reference proteome</keyword>
<dbReference type="OrthoDB" id="4953770at2"/>
<evidence type="ECO:0000313" key="4">
    <source>
        <dbReference type="Proteomes" id="UP000218165"/>
    </source>
</evidence>
<feature type="transmembrane region" description="Helical" evidence="2">
    <location>
        <begin position="21"/>
        <end position="43"/>
    </location>
</feature>
<name>A0A291GQV9_9MICO</name>
<evidence type="ECO:0000313" key="3">
    <source>
        <dbReference type="EMBL" id="ATG52625.1"/>
    </source>
</evidence>
<dbReference type="RefSeq" id="WP_096803735.1">
    <property type="nucleotide sequence ID" value="NZ_CP023563.1"/>
</dbReference>